<keyword evidence="3" id="KW-1185">Reference proteome</keyword>
<proteinExistence type="predicted"/>
<comment type="caution">
    <text evidence="2">The sequence shown here is derived from an EMBL/GenBank/DDBJ whole genome shotgun (WGS) entry which is preliminary data.</text>
</comment>
<dbReference type="AlphaFoldDB" id="A0A9P4Q4H2"/>
<evidence type="ECO:0000313" key="3">
    <source>
        <dbReference type="Proteomes" id="UP000799441"/>
    </source>
</evidence>
<name>A0A9P4Q4H2_9PEZI</name>
<organism evidence="2 3">
    <name type="scientific">Polychaeton citri CBS 116435</name>
    <dbReference type="NCBI Taxonomy" id="1314669"/>
    <lineage>
        <taxon>Eukaryota</taxon>
        <taxon>Fungi</taxon>
        <taxon>Dikarya</taxon>
        <taxon>Ascomycota</taxon>
        <taxon>Pezizomycotina</taxon>
        <taxon>Dothideomycetes</taxon>
        <taxon>Dothideomycetidae</taxon>
        <taxon>Capnodiales</taxon>
        <taxon>Capnodiaceae</taxon>
        <taxon>Polychaeton</taxon>
    </lineage>
</organism>
<reference evidence="2" key="1">
    <citation type="journal article" date="2020" name="Stud. Mycol.">
        <title>101 Dothideomycetes genomes: a test case for predicting lifestyles and emergence of pathogens.</title>
        <authorList>
            <person name="Haridas S."/>
            <person name="Albert R."/>
            <person name="Binder M."/>
            <person name="Bloem J."/>
            <person name="Labutti K."/>
            <person name="Salamov A."/>
            <person name="Andreopoulos B."/>
            <person name="Baker S."/>
            <person name="Barry K."/>
            <person name="Bills G."/>
            <person name="Bluhm B."/>
            <person name="Cannon C."/>
            <person name="Castanera R."/>
            <person name="Culley D."/>
            <person name="Daum C."/>
            <person name="Ezra D."/>
            <person name="Gonzalez J."/>
            <person name="Henrissat B."/>
            <person name="Kuo A."/>
            <person name="Liang C."/>
            <person name="Lipzen A."/>
            <person name="Lutzoni F."/>
            <person name="Magnuson J."/>
            <person name="Mondo S."/>
            <person name="Nolan M."/>
            <person name="Ohm R."/>
            <person name="Pangilinan J."/>
            <person name="Park H.-J."/>
            <person name="Ramirez L."/>
            <person name="Alfaro M."/>
            <person name="Sun H."/>
            <person name="Tritt A."/>
            <person name="Yoshinaga Y."/>
            <person name="Zwiers L.-H."/>
            <person name="Turgeon B."/>
            <person name="Goodwin S."/>
            <person name="Spatafora J."/>
            <person name="Crous P."/>
            <person name="Grigoriev I."/>
        </authorList>
    </citation>
    <scope>NUCLEOTIDE SEQUENCE</scope>
    <source>
        <strain evidence="2">CBS 116435</strain>
    </source>
</reference>
<feature type="compositionally biased region" description="Polar residues" evidence="1">
    <location>
        <begin position="17"/>
        <end position="27"/>
    </location>
</feature>
<accession>A0A9P4Q4H2</accession>
<dbReference type="EMBL" id="MU003827">
    <property type="protein sequence ID" value="KAF2718281.1"/>
    <property type="molecule type" value="Genomic_DNA"/>
</dbReference>
<feature type="compositionally biased region" description="Polar residues" evidence="1">
    <location>
        <begin position="52"/>
        <end position="63"/>
    </location>
</feature>
<sequence length="190" mass="21392">MRQWRGFRNFLREGSPVGSTPSRSKMAQTGEALRLREEELAKRESEMAASEQRLQNASNNAPSDLNEAQRENERLKRELKETKAQLKALRDQYAAGPGGPDEEDAWWDGSCDPELLAQYSIENPPHMPRRTINASQVRPPQTRPPEDGPPQTRPPEDGPPQTRPPQTMPPQVDPAASFRGFDVRLLTPFA</sequence>
<evidence type="ECO:0000256" key="1">
    <source>
        <dbReference type="SAM" id="MobiDB-lite"/>
    </source>
</evidence>
<evidence type="ECO:0000313" key="2">
    <source>
        <dbReference type="EMBL" id="KAF2718281.1"/>
    </source>
</evidence>
<protein>
    <submittedName>
        <fullName evidence="2">Uncharacterized protein</fullName>
    </submittedName>
</protein>
<feature type="region of interest" description="Disordered" evidence="1">
    <location>
        <begin position="1"/>
        <end position="179"/>
    </location>
</feature>
<feature type="compositionally biased region" description="Pro residues" evidence="1">
    <location>
        <begin position="141"/>
        <end position="172"/>
    </location>
</feature>
<feature type="compositionally biased region" description="Basic and acidic residues" evidence="1">
    <location>
        <begin position="33"/>
        <end position="46"/>
    </location>
</feature>
<feature type="compositionally biased region" description="Basic and acidic residues" evidence="1">
    <location>
        <begin position="67"/>
        <end position="90"/>
    </location>
</feature>
<gene>
    <name evidence="2" type="ORF">K431DRAFT_138290</name>
</gene>
<dbReference type="Proteomes" id="UP000799441">
    <property type="component" value="Unassembled WGS sequence"/>
</dbReference>